<sequence>MPVTDPTNRAGLDTIQSKLVSTSIDTPETRSAFPGKWFNHWVQCCNRLSSAGYGFNVLSAYIHFAPKIAQKFDPQVALDLANSVSKIAVKTGRIEAESLPYASYVAANLLKDQNSFKAWIRIIERFITLAPESTFTLLDKMESLLSSLSVSRLESWILAGIRSSGGKPDQRLKFFSLENSESNRWLLFESGTVNFTSMAPRLRALIRALWNIGPPLRELPLSGIKNTKRRSSFGKGIIRLPTSFPGFDREQAEDLYRACIAHIGAHFHFSGSSFPVRELKPVQIAVISILEDARVENLAMRKFPGLRNLWLPFHVAHIPNSMSSNQALMAPNLLNKLARALIDHEFNEINGWVKKAKTKFFNCEKEWEKQEISRELGVILGNDLGQMRLGWQFDMKNYIVEPPYRDDNWGLWDFGEEEKPTDILEAEQMFDSIRIEQQLDDNSDLPDQERKETDQDEELSEKPVQLEIQQSEGIPIARYPEFDYLTGRERPDWTTIIDYRPPIGSIKNVEREIEQFAEVL</sequence>
<protein>
    <submittedName>
        <fullName evidence="2">Uncharacterized protein</fullName>
    </submittedName>
</protein>
<accession>A0A381V4M7</accession>
<evidence type="ECO:0000256" key="1">
    <source>
        <dbReference type="SAM" id="MobiDB-lite"/>
    </source>
</evidence>
<dbReference type="AlphaFoldDB" id="A0A381V4M7"/>
<evidence type="ECO:0000313" key="2">
    <source>
        <dbReference type="EMBL" id="SVA34617.1"/>
    </source>
</evidence>
<organism evidence="2">
    <name type="scientific">marine metagenome</name>
    <dbReference type="NCBI Taxonomy" id="408172"/>
    <lineage>
        <taxon>unclassified sequences</taxon>
        <taxon>metagenomes</taxon>
        <taxon>ecological metagenomes</taxon>
    </lineage>
</organism>
<feature type="non-terminal residue" evidence="2">
    <location>
        <position position="1"/>
    </location>
</feature>
<feature type="non-terminal residue" evidence="2">
    <location>
        <position position="520"/>
    </location>
</feature>
<gene>
    <name evidence="2" type="ORF">METZ01_LOCUS87471</name>
</gene>
<proteinExistence type="predicted"/>
<name>A0A381V4M7_9ZZZZ</name>
<dbReference type="EMBL" id="UINC01007691">
    <property type="protein sequence ID" value="SVA34617.1"/>
    <property type="molecule type" value="Genomic_DNA"/>
</dbReference>
<feature type="region of interest" description="Disordered" evidence="1">
    <location>
        <begin position="438"/>
        <end position="463"/>
    </location>
</feature>
<reference evidence="2" key="1">
    <citation type="submission" date="2018-05" db="EMBL/GenBank/DDBJ databases">
        <authorList>
            <person name="Lanie J.A."/>
            <person name="Ng W.-L."/>
            <person name="Kazmierczak K.M."/>
            <person name="Andrzejewski T.M."/>
            <person name="Davidsen T.M."/>
            <person name="Wayne K.J."/>
            <person name="Tettelin H."/>
            <person name="Glass J.I."/>
            <person name="Rusch D."/>
            <person name="Podicherti R."/>
            <person name="Tsui H.-C.T."/>
            <person name="Winkler M.E."/>
        </authorList>
    </citation>
    <scope>NUCLEOTIDE SEQUENCE</scope>
</reference>